<dbReference type="Pfam" id="PF08528">
    <property type="entry name" value="Whi5"/>
    <property type="match status" value="1"/>
</dbReference>
<evidence type="ECO:0000256" key="1">
    <source>
        <dbReference type="ARBA" id="ARBA00004123"/>
    </source>
</evidence>
<keyword evidence="7" id="KW-0804">Transcription</keyword>
<dbReference type="InterPro" id="IPR013734">
    <property type="entry name" value="TF_Nrm1/Whi5"/>
</dbReference>
<dbReference type="GO" id="GO:0005634">
    <property type="term" value="C:nucleus"/>
    <property type="evidence" value="ECO:0007669"/>
    <property type="project" value="UniProtKB-SubCell"/>
</dbReference>
<protein>
    <submittedName>
        <fullName evidence="10">Uncharacterized protein</fullName>
    </submittedName>
</protein>
<reference evidence="10" key="1">
    <citation type="submission" date="2023-03" db="EMBL/GenBank/DDBJ databases">
        <title>Massive genome expansion in bonnet fungi (Mycena s.s.) driven by repeated elements and novel gene families across ecological guilds.</title>
        <authorList>
            <consortium name="Lawrence Berkeley National Laboratory"/>
            <person name="Harder C.B."/>
            <person name="Miyauchi S."/>
            <person name="Viragh M."/>
            <person name="Kuo A."/>
            <person name="Thoen E."/>
            <person name="Andreopoulos B."/>
            <person name="Lu D."/>
            <person name="Skrede I."/>
            <person name="Drula E."/>
            <person name="Henrissat B."/>
            <person name="Morin E."/>
            <person name="Kohler A."/>
            <person name="Barry K."/>
            <person name="LaButti K."/>
            <person name="Morin E."/>
            <person name="Salamov A."/>
            <person name="Lipzen A."/>
            <person name="Mereny Z."/>
            <person name="Hegedus B."/>
            <person name="Baldrian P."/>
            <person name="Stursova M."/>
            <person name="Weitz H."/>
            <person name="Taylor A."/>
            <person name="Grigoriev I.V."/>
            <person name="Nagy L.G."/>
            <person name="Martin F."/>
            <person name="Kauserud H."/>
        </authorList>
    </citation>
    <scope>NUCLEOTIDE SEQUENCE</scope>
    <source>
        <strain evidence="10">9284</strain>
    </source>
</reference>
<dbReference type="Proteomes" id="UP001221142">
    <property type="component" value="Unassembled WGS sequence"/>
</dbReference>
<evidence type="ECO:0000256" key="8">
    <source>
        <dbReference type="ARBA" id="ARBA00023242"/>
    </source>
</evidence>
<sequence length="81" mass="9318">MDEDSNTQAVKKAKAQHLLRQLQLRLQYAKLKVDRGWQKQQINEVENLYFRQQKDVAVVSPPPGSDTSLPDPVDSWLNLDS</sequence>
<comment type="caution">
    <text evidence="10">The sequence shown here is derived from an EMBL/GenBank/DDBJ whole genome shotgun (WGS) entry which is preliminary data.</text>
</comment>
<evidence type="ECO:0000313" key="10">
    <source>
        <dbReference type="EMBL" id="KAJ7650691.1"/>
    </source>
</evidence>
<name>A0AAD7CK88_9AGAR</name>
<dbReference type="GO" id="GO:0005737">
    <property type="term" value="C:cytoplasm"/>
    <property type="evidence" value="ECO:0007669"/>
    <property type="project" value="UniProtKB-SubCell"/>
</dbReference>
<feature type="region of interest" description="Disordered" evidence="9">
    <location>
        <begin position="59"/>
        <end position="81"/>
    </location>
</feature>
<evidence type="ECO:0000256" key="7">
    <source>
        <dbReference type="ARBA" id="ARBA00023163"/>
    </source>
</evidence>
<keyword evidence="4" id="KW-0963">Cytoplasm</keyword>
<evidence type="ECO:0000256" key="6">
    <source>
        <dbReference type="ARBA" id="ARBA00023015"/>
    </source>
</evidence>
<evidence type="ECO:0000256" key="5">
    <source>
        <dbReference type="ARBA" id="ARBA00022491"/>
    </source>
</evidence>
<comment type="similarity">
    <text evidence="3">Belongs to the WHI5/NRM1 family.</text>
</comment>
<keyword evidence="5" id="KW-0678">Repressor</keyword>
<evidence type="ECO:0000313" key="11">
    <source>
        <dbReference type="Proteomes" id="UP001221142"/>
    </source>
</evidence>
<accession>A0AAD7CK88</accession>
<evidence type="ECO:0000256" key="2">
    <source>
        <dbReference type="ARBA" id="ARBA00004496"/>
    </source>
</evidence>
<evidence type="ECO:0000256" key="3">
    <source>
        <dbReference type="ARBA" id="ARBA00006922"/>
    </source>
</evidence>
<proteinExistence type="inferred from homology"/>
<gene>
    <name evidence="10" type="ORF">FB45DRAFT_1050593</name>
</gene>
<comment type="subcellular location">
    <subcellularLocation>
        <location evidence="2">Cytoplasm</location>
    </subcellularLocation>
    <subcellularLocation>
        <location evidence="1">Nucleus</location>
    </subcellularLocation>
</comment>
<dbReference type="EMBL" id="JARKIF010000001">
    <property type="protein sequence ID" value="KAJ7650691.1"/>
    <property type="molecule type" value="Genomic_DNA"/>
</dbReference>
<keyword evidence="6" id="KW-0805">Transcription regulation</keyword>
<keyword evidence="11" id="KW-1185">Reference proteome</keyword>
<evidence type="ECO:0000256" key="9">
    <source>
        <dbReference type="SAM" id="MobiDB-lite"/>
    </source>
</evidence>
<keyword evidence="8" id="KW-0539">Nucleus</keyword>
<organism evidence="10 11">
    <name type="scientific">Roridomyces roridus</name>
    <dbReference type="NCBI Taxonomy" id="1738132"/>
    <lineage>
        <taxon>Eukaryota</taxon>
        <taxon>Fungi</taxon>
        <taxon>Dikarya</taxon>
        <taxon>Basidiomycota</taxon>
        <taxon>Agaricomycotina</taxon>
        <taxon>Agaricomycetes</taxon>
        <taxon>Agaricomycetidae</taxon>
        <taxon>Agaricales</taxon>
        <taxon>Marasmiineae</taxon>
        <taxon>Mycenaceae</taxon>
        <taxon>Roridomyces</taxon>
    </lineage>
</organism>
<dbReference type="AlphaFoldDB" id="A0AAD7CK88"/>
<evidence type="ECO:0000256" key="4">
    <source>
        <dbReference type="ARBA" id="ARBA00022490"/>
    </source>
</evidence>